<protein>
    <submittedName>
        <fullName evidence="1">Carboxypeptidase-like regulatory domain-containing protein</fullName>
    </submittedName>
</protein>
<dbReference type="EMBL" id="CP043451">
    <property type="protein sequence ID" value="QEM03116.1"/>
    <property type="molecule type" value="Genomic_DNA"/>
</dbReference>
<dbReference type="InterPro" id="IPR008969">
    <property type="entry name" value="CarboxyPept-like_regulatory"/>
</dbReference>
<dbReference type="RefSeq" id="WP_146750406.1">
    <property type="nucleotide sequence ID" value="NZ_CP043451.1"/>
</dbReference>
<evidence type="ECO:0000313" key="1">
    <source>
        <dbReference type="EMBL" id="QEM03116.1"/>
    </source>
</evidence>
<evidence type="ECO:0000313" key="3">
    <source>
        <dbReference type="Proteomes" id="UP000250557"/>
    </source>
</evidence>
<reference evidence="1 3" key="1">
    <citation type="submission" date="2019-08" db="EMBL/GenBank/DDBJ databases">
        <title>Comparative genome analysis confer to the adaptation heavy metal polluted environment.</title>
        <authorList>
            <person name="Li Y."/>
        </authorList>
    </citation>
    <scope>NUCLEOTIDE SEQUENCE [LARGE SCALE GENOMIC DNA]</scope>
    <source>
        <strain evidence="1 3">P2</strain>
    </source>
</reference>
<dbReference type="SUPFAM" id="SSF49464">
    <property type="entry name" value="Carboxypeptidase regulatory domain-like"/>
    <property type="match status" value="1"/>
</dbReference>
<sequence>MRKTDLAAHLCSYCIRLLRTAPRYIGCLCLVLSLFGQTLAQSVNVRGRVTDADSKTFLPDVTVTSGPSSTKTDSSGKFSLNVQQTILKQVGLRFTHVSYRPQLAPYDPSDTYQVRMKASFIELPEIKIMGSGLSVLEKAIKRIPQNYPDKAAMLTGFIRLQYLRNGTDHFNSDAMVQLFIPPVRSGREPAARLVTNRTDTLTDPSLIFIKWIGAYHAPLHADFVGKKAAFIDPKKIRTYQYQLTGKRRLGGRTVFAINFAQHDTSGKKEATAGTLFIDSATFAFAGADISYFHLKRYGVLPRSKVQYSVRYRKLGSKWYLQEAFTKGNTIYKKEDPVSLTDYVTTKIDTVNVTPFSYADIIQETDVTQRIRKPTDTTLLNGVDSMLQQTLRYQELYPVAELATARTDARKNERKGRNWLNYFTGDNTRAGISVMRFPLNNYSSSGPVNYGFQLGAHYRLYQGLFLGFEGAGNIGANTALSLYHFRLSYEFTVTSIVGRSVIFTPIVGYNILTINEKSKSLKSQANYWSYGSAVAFELTHQIFLSATLTVADLTLKGTGSFRPTTVSPALGLMIKR</sequence>
<proteinExistence type="predicted"/>
<keyword evidence="4" id="KW-1185">Reference proteome</keyword>
<dbReference type="EMBL" id="CP071880">
    <property type="protein sequence ID" value="QTE48131.1"/>
    <property type="molecule type" value="Genomic_DNA"/>
</dbReference>
<keyword evidence="1" id="KW-0121">Carboxypeptidase</keyword>
<name>A0AAE6JCQ5_9SPHI</name>
<dbReference type="Proteomes" id="UP000250557">
    <property type="component" value="Chromosome"/>
</dbReference>
<dbReference type="Proteomes" id="UP000663940">
    <property type="component" value="Chromosome"/>
</dbReference>
<accession>A0AAE6JCQ5</accession>
<dbReference type="AlphaFoldDB" id="A0AAE6JCQ5"/>
<evidence type="ECO:0000313" key="2">
    <source>
        <dbReference type="EMBL" id="QTE48131.1"/>
    </source>
</evidence>
<evidence type="ECO:0000313" key="4">
    <source>
        <dbReference type="Proteomes" id="UP000663940"/>
    </source>
</evidence>
<reference evidence="2 4" key="2">
    <citation type="submission" date="2021-03" db="EMBL/GenBank/DDBJ databases">
        <title>Mucilaginibacter strains isolated from gold and copper mining confer multi heavy-metal resistance.</title>
        <authorList>
            <person name="Li Y."/>
        </authorList>
    </citation>
    <scope>NUCLEOTIDE SEQUENCE [LARGE SCALE GENOMIC DNA]</scope>
    <source>
        <strain evidence="2 4">P2-4</strain>
    </source>
</reference>
<keyword evidence="1" id="KW-0645">Protease</keyword>
<dbReference type="GO" id="GO:0004180">
    <property type="term" value="F:carboxypeptidase activity"/>
    <property type="evidence" value="ECO:0007669"/>
    <property type="project" value="UniProtKB-KW"/>
</dbReference>
<gene>
    <name evidence="1" type="ORF">DIU31_006115</name>
    <name evidence="2" type="ORF">J3L21_21590</name>
</gene>
<keyword evidence="1" id="KW-0378">Hydrolase</keyword>
<organism evidence="1 3">
    <name type="scientific">Mucilaginibacter rubeus</name>
    <dbReference type="NCBI Taxonomy" id="2027860"/>
    <lineage>
        <taxon>Bacteria</taxon>
        <taxon>Pseudomonadati</taxon>
        <taxon>Bacteroidota</taxon>
        <taxon>Sphingobacteriia</taxon>
        <taxon>Sphingobacteriales</taxon>
        <taxon>Sphingobacteriaceae</taxon>
        <taxon>Mucilaginibacter</taxon>
    </lineage>
</organism>